<feature type="transmembrane region" description="Helical" evidence="8">
    <location>
        <begin position="254"/>
        <end position="272"/>
    </location>
</feature>
<proteinExistence type="predicted"/>
<evidence type="ECO:0000256" key="3">
    <source>
        <dbReference type="ARBA" id="ARBA00022475"/>
    </source>
</evidence>
<feature type="transmembrane region" description="Helical" evidence="8">
    <location>
        <begin position="107"/>
        <end position="129"/>
    </location>
</feature>
<keyword evidence="3" id="KW-1003">Cell membrane</keyword>
<keyword evidence="11" id="KW-1185">Reference proteome</keyword>
<dbReference type="Gene3D" id="1.20.1740.10">
    <property type="entry name" value="Amino acid/polyamine transporter I"/>
    <property type="match status" value="1"/>
</dbReference>
<dbReference type="Proteomes" id="UP000051884">
    <property type="component" value="Unassembled WGS sequence"/>
</dbReference>
<organism evidence="10 11">
    <name type="scientific">Paucilactobacillus hokkaidonensis</name>
    <dbReference type="NCBI Taxonomy" id="1193095"/>
    <lineage>
        <taxon>Bacteria</taxon>
        <taxon>Bacillati</taxon>
        <taxon>Bacillota</taxon>
        <taxon>Bacilli</taxon>
        <taxon>Lactobacillales</taxon>
        <taxon>Lactobacillaceae</taxon>
        <taxon>Paucilactobacillus</taxon>
    </lineage>
</organism>
<dbReference type="PANTHER" id="PTHR43495">
    <property type="entry name" value="GABA PERMEASE"/>
    <property type="match status" value="1"/>
</dbReference>
<feature type="transmembrane region" description="Helical" evidence="8">
    <location>
        <begin position="29"/>
        <end position="48"/>
    </location>
</feature>
<name>A0ABR5Q7Q7_9LACO</name>
<evidence type="ECO:0000313" key="11">
    <source>
        <dbReference type="Proteomes" id="UP000051884"/>
    </source>
</evidence>
<evidence type="ECO:0000256" key="7">
    <source>
        <dbReference type="ARBA" id="ARBA00023136"/>
    </source>
</evidence>
<feature type="domain" description="Amino acid permease/ SLC12A" evidence="9">
    <location>
        <begin position="26"/>
        <end position="455"/>
    </location>
</feature>
<feature type="transmembrane region" description="Helical" evidence="8">
    <location>
        <begin position="435"/>
        <end position="453"/>
    </location>
</feature>
<dbReference type="Pfam" id="PF00324">
    <property type="entry name" value="AA_permease"/>
    <property type="match status" value="1"/>
</dbReference>
<accession>A0ABR5Q7Q7</accession>
<keyword evidence="4 8" id="KW-0812">Transmembrane</keyword>
<evidence type="ECO:0000313" key="10">
    <source>
        <dbReference type="EMBL" id="KRO09889.1"/>
    </source>
</evidence>
<dbReference type="InterPro" id="IPR004841">
    <property type="entry name" value="AA-permease/SLC12A_dom"/>
</dbReference>
<keyword evidence="2" id="KW-0813">Transport</keyword>
<dbReference type="EMBL" id="JQCH01000011">
    <property type="protein sequence ID" value="KRO09889.1"/>
    <property type="molecule type" value="Genomic_DNA"/>
</dbReference>
<reference evidence="10 11" key="1">
    <citation type="journal article" date="2015" name="Genome Announc.">
        <title>Expanding the biotechnology potential of lactobacilli through comparative genomics of 213 strains and associated genera.</title>
        <authorList>
            <person name="Sun Z."/>
            <person name="Harris H.M."/>
            <person name="McCann A."/>
            <person name="Guo C."/>
            <person name="Argimon S."/>
            <person name="Zhang W."/>
            <person name="Yang X."/>
            <person name="Jeffery I.B."/>
            <person name="Cooney J.C."/>
            <person name="Kagawa T.F."/>
            <person name="Liu W."/>
            <person name="Song Y."/>
            <person name="Salvetti E."/>
            <person name="Wrobel A."/>
            <person name="Rasinkangas P."/>
            <person name="Parkhill J."/>
            <person name="Rea M.C."/>
            <person name="O'Sullivan O."/>
            <person name="Ritari J."/>
            <person name="Douillard F.P."/>
            <person name="Paul Ross R."/>
            <person name="Yang R."/>
            <person name="Briner A.E."/>
            <person name="Felis G.E."/>
            <person name="de Vos W.M."/>
            <person name="Barrangou R."/>
            <person name="Klaenhammer T.R."/>
            <person name="Caufield P.W."/>
            <person name="Cui Y."/>
            <person name="Zhang H."/>
            <person name="O'Toole P.W."/>
        </authorList>
    </citation>
    <scope>NUCLEOTIDE SEQUENCE [LARGE SCALE GENOMIC DNA]</scope>
    <source>
        <strain evidence="10 11">DSM 26202</strain>
    </source>
</reference>
<feature type="transmembrane region" description="Helical" evidence="8">
    <location>
        <begin position="367"/>
        <end position="391"/>
    </location>
</feature>
<evidence type="ECO:0000256" key="6">
    <source>
        <dbReference type="ARBA" id="ARBA00022989"/>
    </source>
</evidence>
<evidence type="ECO:0000256" key="4">
    <source>
        <dbReference type="ARBA" id="ARBA00022692"/>
    </source>
</evidence>
<feature type="transmembrane region" description="Helical" evidence="8">
    <location>
        <begin position="135"/>
        <end position="156"/>
    </location>
</feature>
<keyword evidence="5" id="KW-0029">Amino-acid transport</keyword>
<dbReference type="PANTHER" id="PTHR43495:SF2">
    <property type="entry name" value="D-SERINE_D-ALANINE_GLYCINE TRANSPORTER"/>
    <property type="match status" value="1"/>
</dbReference>
<feature type="transmembrane region" description="Helical" evidence="8">
    <location>
        <begin position="284"/>
        <end position="308"/>
    </location>
</feature>
<evidence type="ECO:0000259" key="9">
    <source>
        <dbReference type="Pfam" id="PF00324"/>
    </source>
</evidence>
<keyword evidence="6 8" id="KW-1133">Transmembrane helix</keyword>
<evidence type="ECO:0000256" key="1">
    <source>
        <dbReference type="ARBA" id="ARBA00004651"/>
    </source>
</evidence>
<protein>
    <submittedName>
        <fullName evidence="10">Amino acid transporter</fullName>
    </submittedName>
</protein>
<evidence type="ECO:0000256" key="5">
    <source>
        <dbReference type="ARBA" id="ARBA00022970"/>
    </source>
</evidence>
<sequence>MFATAKRGVRKMEEHRELSRSLQSRHIQMIAIGGAIGTGLFLGSGSAIRKAGPSIILSYLIVGIFCFFMMRAIGELLLSDTTKHSFIDFIKLYLGDRMEFITGWTYWSCWLSLAMADLTATGIYLKYWFPSLPQWVGPLVIILLLLLVNLLNVGLFGELETWFSMIKVVAILALIVVGLGMTIFHYHSGTTTASFSNLVSHGGFFPTGMSGFLMSFQMVVFAFVGIEMVGLTAGETKNPKKDLPRAINSLPIRIGLFYIGSMIAIMCVAPWNTITTTSSPFVQVFSGIGITSAAAILNFVVLTAAMSATNSAIFSTSRTLHALASGGNAMQRFATLSKHMVPNTALHFSSAILFVVVILNYLMPAGIFNLISGVSTINFVFVWLIMLWCHIKFRRIHPEGVKEFSMPGYPVTDWASLIFFAAVLIFLLFDPETRVSLIVSVIWFVALFIVYAVRSNRQAIK</sequence>
<comment type="caution">
    <text evidence="10">The sequence shown here is derived from an EMBL/GenBank/DDBJ whole genome shotgun (WGS) entry which is preliminary data.</text>
</comment>
<dbReference type="PIRSF" id="PIRSF006060">
    <property type="entry name" value="AA_transporter"/>
    <property type="match status" value="1"/>
</dbReference>
<feature type="transmembrane region" description="Helical" evidence="8">
    <location>
        <begin position="54"/>
        <end position="73"/>
    </location>
</feature>
<evidence type="ECO:0000256" key="2">
    <source>
        <dbReference type="ARBA" id="ARBA00022448"/>
    </source>
</evidence>
<feature type="transmembrane region" description="Helical" evidence="8">
    <location>
        <begin position="340"/>
        <end position="361"/>
    </location>
</feature>
<evidence type="ECO:0000256" key="8">
    <source>
        <dbReference type="SAM" id="Phobius"/>
    </source>
</evidence>
<keyword evidence="7 8" id="KW-0472">Membrane</keyword>
<gene>
    <name evidence="10" type="ORF">IV59_GL000357</name>
</gene>
<feature type="transmembrane region" description="Helical" evidence="8">
    <location>
        <begin position="168"/>
        <end position="188"/>
    </location>
</feature>
<comment type="subcellular location">
    <subcellularLocation>
        <location evidence="1">Cell membrane</location>
        <topology evidence="1">Multi-pass membrane protein</topology>
    </subcellularLocation>
</comment>
<feature type="transmembrane region" description="Helical" evidence="8">
    <location>
        <begin position="208"/>
        <end position="233"/>
    </location>
</feature>
<feature type="transmembrane region" description="Helical" evidence="8">
    <location>
        <begin position="411"/>
        <end position="429"/>
    </location>
</feature>